<dbReference type="GO" id="GO:0008932">
    <property type="term" value="F:lytic endotransglycosylase activity"/>
    <property type="evidence" value="ECO:0007669"/>
    <property type="project" value="UniProtKB-UniRule"/>
</dbReference>
<reference evidence="8" key="1">
    <citation type="submission" date="2018-01" db="EMBL/GenBank/DDBJ databases">
        <authorList>
            <person name="Regsiter A."/>
            <person name="William W."/>
        </authorList>
    </citation>
    <scope>NUCLEOTIDE SEQUENCE</scope>
    <source>
        <strain evidence="8">TRIP AH-1</strain>
    </source>
</reference>
<dbReference type="PROSITE" id="PS51257">
    <property type="entry name" value="PROKAR_LIPOPROTEIN"/>
    <property type="match status" value="1"/>
</dbReference>
<dbReference type="InterPro" id="IPR036680">
    <property type="entry name" value="SPOR-like_sf"/>
</dbReference>
<dbReference type="EC" id="4.2.2.-" evidence="4"/>
<dbReference type="Pfam" id="PF05036">
    <property type="entry name" value="SPOR"/>
    <property type="match status" value="1"/>
</dbReference>
<dbReference type="Gene3D" id="3.30.70.1070">
    <property type="entry name" value="Sporulation related repeat"/>
    <property type="match status" value="1"/>
</dbReference>
<dbReference type="SUPFAM" id="SSF110997">
    <property type="entry name" value="Sporulation related repeat"/>
    <property type="match status" value="1"/>
</dbReference>
<dbReference type="HAMAP" id="MF_02071">
    <property type="entry name" value="RlpA"/>
    <property type="match status" value="1"/>
</dbReference>
<evidence type="ECO:0000256" key="6">
    <source>
        <dbReference type="SAM" id="SignalP"/>
    </source>
</evidence>
<dbReference type="EMBL" id="OJIN01000023">
    <property type="protein sequence ID" value="SPD72135.1"/>
    <property type="molecule type" value="Genomic_DNA"/>
</dbReference>
<keyword evidence="4" id="KW-0472">Membrane</keyword>
<feature type="chain" id="PRO_5019593753" description="Probable endolytic peptidoglycan transglycosylase RlpA" evidence="6">
    <location>
        <begin position="22"/>
        <end position="261"/>
    </location>
</feature>
<accession>A0A445MRS0</accession>
<comment type="function">
    <text evidence="4">Lytic transglycosylase with a strong preference for naked glycan strands that lack stem peptides.</text>
</comment>
<sequence>MRKFILLGSSVLLCLALFGCAGHTTPSTRCPSKKLIVLPDKYKGRGYEPYVINGVRYYPLPDSEGFVEYGNASWYGEDFHGRPTSSGEIYDMHSISAAHKILPLGTYVRATNLANGRAIVVRINDRGPFVKGRIIDFSYGAAKKIGLVGPGVARVKLVALGKEVGEIASADGKKPVVEVTDLSCGEYAIQVGAFKSRENALRLCRQLKTCYDNVDVESYNERYAGHLYRVRVSKSKTLTEAKRIEKELEEKGFNEAFIIGL</sequence>
<keyword evidence="4" id="KW-0564">Palmitate</keyword>
<evidence type="ECO:0000259" key="7">
    <source>
        <dbReference type="PROSITE" id="PS51724"/>
    </source>
</evidence>
<dbReference type="InterPro" id="IPR036908">
    <property type="entry name" value="RlpA-like_sf"/>
</dbReference>
<evidence type="ECO:0000256" key="2">
    <source>
        <dbReference type="ARBA" id="ARBA00023239"/>
    </source>
</evidence>
<dbReference type="NCBIfam" id="TIGR00413">
    <property type="entry name" value="rlpA"/>
    <property type="match status" value="1"/>
</dbReference>
<evidence type="ECO:0000256" key="5">
    <source>
        <dbReference type="RuleBase" id="RU003495"/>
    </source>
</evidence>
<dbReference type="InterPro" id="IPR012997">
    <property type="entry name" value="RplA"/>
</dbReference>
<evidence type="ECO:0000256" key="1">
    <source>
        <dbReference type="ARBA" id="ARBA00022729"/>
    </source>
</evidence>
<dbReference type="Pfam" id="PF03330">
    <property type="entry name" value="DPBB_1"/>
    <property type="match status" value="1"/>
</dbReference>
<dbReference type="PANTHER" id="PTHR34183:SF1">
    <property type="entry name" value="ENDOLYTIC PEPTIDOGLYCAN TRANSGLYCOSYLASE RLPA"/>
    <property type="match status" value="1"/>
</dbReference>
<proteinExistence type="inferred from homology"/>
<keyword evidence="1 6" id="KW-0732">Signal</keyword>
<dbReference type="Gene3D" id="2.40.40.10">
    <property type="entry name" value="RlpA-like domain"/>
    <property type="match status" value="1"/>
</dbReference>
<dbReference type="CDD" id="cd22268">
    <property type="entry name" value="DPBB_RlpA-like"/>
    <property type="match status" value="1"/>
</dbReference>
<dbReference type="SUPFAM" id="SSF50685">
    <property type="entry name" value="Barwin-like endoglucanases"/>
    <property type="match status" value="1"/>
</dbReference>
<evidence type="ECO:0000313" key="8">
    <source>
        <dbReference type="EMBL" id="SPD72135.1"/>
    </source>
</evidence>
<dbReference type="GO" id="GO:0000270">
    <property type="term" value="P:peptidoglycan metabolic process"/>
    <property type="evidence" value="ECO:0007669"/>
    <property type="project" value="UniProtKB-UniRule"/>
</dbReference>
<organism evidence="8">
    <name type="scientific">uncultured Desulfobacterium sp</name>
    <dbReference type="NCBI Taxonomy" id="201089"/>
    <lineage>
        <taxon>Bacteria</taxon>
        <taxon>Pseudomonadati</taxon>
        <taxon>Thermodesulfobacteriota</taxon>
        <taxon>Desulfobacteria</taxon>
        <taxon>Desulfobacterales</taxon>
        <taxon>Desulfobacteriaceae</taxon>
        <taxon>Desulfobacterium</taxon>
        <taxon>environmental samples</taxon>
    </lineage>
</organism>
<dbReference type="PANTHER" id="PTHR34183">
    <property type="entry name" value="ENDOLYTIC PEPTIDOGLYCAN TRANSGLYCOSYLASE RLPA"/>
    <property type="match status" value="1"/>
</dbReference>
<dbReference type="GO" id="GO:0071555">
    <property type="term" value="P:cell wall organization"/>
    <property type="evidence" value="ECO:0007669"/>
    <property type="project" value="UniProtKB-KW"/>
</dbReference>
<dbReference type="InterPro" id="IPR007730">
    <property type="entry name" value="SPOR-like_dom"/>
</dbReference>
<dbReference type="InterPro" id="IPR009009">
    <property type="entry name" value="RlpA-like_DPBB"/>
</dbReference>
<feature type="signal peptide" evidence="6">
    <location>
        <begin position="1"/>
        <end position="21"/>
    </location>
</feature>
<protein>
    <recommendedName>
        <fullName evidence="4">Probable endolytic peptidoglycan transglycosylase RlpA</fullName>
        <ecNumber evidence="4">4.2.2.-</ecNumber>
    </recommendedName>
</protein>
<dbReference type="AlphaFoldDB" id="A0A445MRS0"/>
<keyword evidence="2 4" id="KW-0456">Lyase</keyword>
<comment type="similarity">
    <text evidence="4 5">Belongs to the RlpA family.</text>
</comment>
<feature type="domain" description="SPOR" evidence="7">
    <location>
        <begin position="181"/>
        <end position="261"/>
    </location>
</feature>
<evidence type="ECO:0000256" key="4">
    <source>
        <dbReference type="HAMAP-Rule" id="MF_02071"/>
    </source>
</evidence>
<dbReference type="InterPro" id="IPR034718">
    <property type="entry name" value="RlpA"/>
</dbReference>
<dbReference type="GO" id="GO:0005886">
    <property type="term" value="C:plasma membrane"/>
    <property type="evidence" value="ECO:0007669"/>
    <property type="project" value="UniProtKB-SubCell"/>
</dbReference>
<gene>
    <name evidence="4 8" type="primary">rlpA</name>
    <name evidence="8" type="ORF">PITCH_A1190011</name>
</gene>
<dbReference type="GO" id="GO:0042834">
    <property type="term" value="F:peptidoglycan binding"/>
    <property type="evidence" value="ECO:0007669"/>
    <property type="project" value="InterPro"/>
</dbReference>
<evidence type="ECO:0000256" key="3">
    <source>
        <dbReference type="ARBA" id="ARBA00023316"/>
    </source>
</evidence>
<comment type="subcellular location">
    <subcellularLocation>
        <location evidence="4">Cell membrane</location>
        <topology evidence="4">Lipid-anchor</topology>
    </subcellularLocation>
</comment>
<keyword evidence="4 8" id="KW-0449">Lipoprotein</keyword>
<name>A0A445MRS0_9BACT</name>
<dbReference type="PROSITE" id="PS51724">
    <property type="entry name" value="SPOR"/>
    <property type="match status" value="1"/>
</dbReference>
<keyword evidence="3 4" id="KW-0961">Cell wall biogenesis/degradation</keyword>
<keyword evidence="4" id="KW-1003">Cell membrane</keyword>